<evidence type="ECO:0000313" key="7">
    <source>
        <dbReference type="Proteomes" id="UP001163823"/>
    </source>
</evidence>
<evidence type="ECO:0000256" key="5">
    <source>
        <dbReference type="ARBA" id="ARBA00023033"/>
    </source>
</evidence>
<dbReference type="GO" id="GO:0004497">
    <property type="term" value="F:monooxygenase activity"/>
    <property type="evidence" value="ECO:0007669"/>
    <property type="project" value="UniProtKB-KW"/>
</dbReference>
<dbReference type="GO" id="GO:0005506">
    <property type="term" value="F:iron ion binding"/>
    <property type="evidence" value="ECO:0007669"/>
    <property type="project" value="InterPro"/>
</dbReference>
<proteinExistence type="predicted"/>
<keyword evidence="2" id="KW-0479">Metal-binding</keyword>
<evidence type="ECO:0000256" key="4">
    <source>
        <dbReference type="ARBA" id="ARBA00023004"/>
    </source>
</evidence>
<dbReference type="GO" id="GO:0016705">
    <property type="term" value="F:oxidoreductase activity, acting on paired donors, with incorporation or reduction of molecular oxygen"/>
    <property type="evidence" value="ECO:0007669"/>
    <property type="project" value="InterPro"/>
</dbReference>
<reference evidence="6" key="1">
    <citation type="journal article" date="2023" name="Science">
        <title>Elucidation of the pathway for biosynthesis of saponin adjuvants from the soapbark tree.</title>
        <authorList>
            <person name="Reed J."/>
            <person name="Orme A."/>
            <person name="El-Demerdash A."/>
            <person name="Owen C."/>
            <person name="Martin L.B.B."/>
            <person name="Misra R.C."/>
            <person name="Kikuchi S."/>
            <person name="Rejzek M."/>
            <person name="Martin A.C."/>
            <person name="Harkess A."/>
            <person name="Leebens-Mack J."/>
            <person name="Louveau T."/>
            <person name="Stephenson M.J."/>
            <person name="Osbourn A."/>
        </authorList>
    </citation>
    <scope>NUCLEOTIDE SEQUENCE</scope>
    <source>
        <strain evidence="6">S10</strain>
    </source>
</reference>
<dbReference type="InterPro" id="IPR002401">
    <property type="entry name" value="Cyt_P450_E_grp-I"/>
</dbReference>
<keyword evidence="7" id="KW-1185">Reference proteome</keyword>
<keyword evidence="1" id="KW-0349">Heme</keyword>
<keyword evidence="4" id="KW-0408">Iron</keyword>
<dbReference type="PANTHER" id="PTHR47947">
    <property type="entry name" value="CYTOCHROME P450 82C3-RELATED"/>
    <property type="match status" value="1"/>
</dbReference>
<dbReference type="InterPro" id="IPR001128">
    <property type="entry name" value="Cyt_P450"/>
</dbReference>
<evidence type="ECO:0000313" key="6">
    <source>
        <dbReference type="EMBL" id="KAJ7961694.1"/>
    </source>
</evidence>
<sequence length="351" mass="39937">MADKHGPLFTLKLGMQTTVVVSNWKIAEECFTINDRALSSRPQIVASKLLGYDAMFSFAPYGPYWRDLRKIATLELLSSRRIQLLSHVRVSEIGASITELYKNWDKKKNGSSSHFQVELKQLFGELTLNVFLRMICGKRLFGMKRAEEDKEGRRCLSAIEELMHLLGQFVPSDAIPEEHKRKRASSHEVAIEDRDFIDVMLSVLDDAEQLHEFDVDTIIKATSLNIMVAGIDTSTVTLVWSMSLLLNNLRVMKKAQEELDAHVGKGRFVKESDLDQLVYIKAITKEALRLHPAGPLSAPREFTEDCTIAGFHISKGTRLITNLWKIQTDPSIWTDPLEFKPERFLTTNKKC</sequence>
<dbReference type="PRINTS" id="PR00463">
    <property type="entry name" value="EP450I"/>
</dbReference>
<dbReference type="SUPFAM" id="SSF48264">
    <property type="entry name" value="Cytochrome P450"/>
    <property type="match status" value="1"/>
</dbReference>
<dbReference type="PANTHER" id="PTHR47947:SF49">
    <property type="entry name" value="CYTOCHROME P450 FAMILY PROTEIN"/>
    <property type="match status" value="1"/>
</dbReference>
<dbReference type="GO" id="GO:0020037">
    <property type="term" value="F:heme binding"/>
    <property type="evidence" value="ECO:0007669"/>
    <property type="project" value="InterPro"/>
</dbReference>
<comment type="caution">
    <text evidence="6">The sequence shown here is derived from an EMBL/GenBank/DDBJ whole genome shotgun (WGS) entry which is preliminary data.</text>
</comment>
<accession>A0AAD7PNW8</accession>
<dbReference type="InterPro" id="IPR050651">
    <property type="entry name" value="Plant_Cytochrome_P450_Monoox"/>
</dbReference>
<dbReference type="KEGG" id="qsa:O6P43_017010"/>
<dbReference type="EMBL" id="JARAOO010000007">
    <property type="protein sequence ID" value="KAJ7961694.1"/>
    <property type="molecule type" value="Genomic_DNA"/>
</dbReference>
<gene>
    <name evidence="6" type="ORF">O6P43_017010</name>
</gene>
<evidence type="ECO:0000256" key="1">
    <source>
        <dbReference type="ARBA" id="ARBA00022617"/>
    </source>
</evidence>
<evidence type="ECO:0000256" key="2">
    <source>
        <dbReference type="ARBA" id="ARBA00022723"/>
    </source>
</evidence>
<keyword evidence="3" id="KW-0560">Oxidoreductase</keyword>
<dbReference type="Proteomes" id="UP001163823">
    <property type="component" value="Chromosome 7"/>
</dbReference>
<organism evidence="6 7">
    <name type="scientific">Quillaja saponaria</name>
    <name type="common">Soap bark tree</name>
    <dbReference type="NCBI Taxonomy" id="32244"/>
    <lineage>
        <taxon>Eukaryota</taxon>
        <taxon>Viridiplantae</taxon>
        <taxon>Streptophyta</taxon>
        <taxon>Embryophyta</taxon>
        <taxon>Tracheophyta</taxon>
        <taxon>Spermatophyta</taxon>
        <taxon>Magnoliopsida</taxon>
        <taxon>eudicotyledons</taxon>
        <taxon>Gunneridae</taxon>
        <taxon>Pentapetalae</taxon>
        <taxon>rosids</taxon>
        <taxon>fabids</taxon>
        <taxon>Fabales</taxon>
        <taxon>Quillajaceae</taxon>
        <taxon>Quillaja</taxon>
    </lineage>
</organism>
<dbReference type="Gene3D" id="1.10.630.10">
    <property type="entry name" value="Cytochrome P450"/>
    <property type="match status" value="1"/>
</dbReference>
<dbReference type="InterPro" id="IPR036396">
    <property type="entry name" value="Cyt_P450_sf"/>
</dbReference>
<protein>
    <submittedName>
        <fullName evidence="6">Cytochrome P450 family protein</fullName>
    </submittedName>
</protein>
<keyword evidence="5" id="KW-0503">Monooxygenase</keyword>
<dbReference type="AlphaFoldDB" id="A0AAD7PNW8"/>
<dbReference type="Pfam" id="PF00067">
    <property type="entry name" value="p450"/>
    <property type="match status" value="2"/>
</dbReference>
<name>A0AAD7PNW8_QUISA</name>
<dbReference type="PRINTS" id="PR00385">
    <property type="entry name" value="P450"/>
</dbReference>
<evidence type="ECO:0000256" key="3">
    <source>
        <dbReference type="ARBA" id="ARBA00023002"/>
    </source>
</evidence>